<dbReference type="EMBL" id="BGZK01000030">
    <property type="protein sequence ID" value="GBP08215.1"/>
    <property type="molecule type" value="Genomic_DNA"/>
</dbReference>
<sequence>MREKATSTNLDPVASLAGITRAALPFIIAYLRAKRAGGPPESTMDTRNPRNYQCFASLLGGNRISNREGSRRKGCDISPVKPTHYCSAAKLATARFYYTLCYEARDPRSTVAATR</sequence>
<organism evidence="1 2">
    <name type="scientific">Eumeta variegata</name>
    <name type="common">Bagworm moth</name>
    <name type="synonym">Eumeta japonica</name>
    <dbReference type="NCBI Taxonomy" id="151549"/>
    <lineage>
        <taxon>Eukaryota</taxon>
        <taxon>Metazoa</taxon>
        <taxon>Ecdysozoa</taxon>
        <taxon>Arthropoda</taxon>
        <taxon>Hexapoda</taxon>
        <taxon>Insecta</taxon>
        <taxon>Pterygota</taxon>
        <taxon>Neoptera</taxon>
        <taxon>Endopterygota</taxon>
        <taxon>Lepidoptera</taxon>
        <taxon>Glossata</taxon>
        <taxon>Ditrysia</taxon>
        <taxon>Tineoidea</taxon>
        <taxon>Psychidae</taxon>
        <taxon>Oiketicinae</taxon>
        <taxon>Eumeta</taxon>
    </lineage>
</organism>
<proteinExistence type="predicted"/>
<evidence type="ECO:0000313" key="1">
    <source>
        <dbReference type="EMBL" id="GBP08215.1"/>
    </source>
</evidence>
<gene>
    <name evidence="1" type="ORF">EVAR_78717_1</name>
</gene>
<dbReference type="Proteomes" id="UP000299102">
    <property type="component" value="Unassembled WGS sequence"/>
</dbReference>
<comment type="caution">
    <text evidence="1">The sequence shown here is derived from an EMBL/GenBank/DDBJ whole genome shotgun (WGS) entry which is preliminary data.</text>
</comment>
<accession>A0A4C1T205</accession>
<name>A0A4C1T205_EUMVA</name>
<protein>
    <submittedName>
        <fullName evidence="1">Uncharacterized protein</fullName>
    </submittedName>
</protein>
<evidence type="ECO:0000313" key="2">
    <source>
        <dbReference type="Proteomes" id="UP000299102"/>
    </source>
</evidence>
<dbReference type="AlphaFoldDB" id="A0A4C1T205"/>
<reference evidence="1 2" key="1">
    <citation type="journal article" date="2019" name="Commun. Biol.">
        <title>The bagworm genome reveals a unique fibroin gene that provides high tensile strength.</title>
        <authorList>
            <person name="Kono N."/>
            <person name="Nakamura H."/>
            <person name="Ohtoshi R."/>
            <person name="Tomita M."/>
            <person name="Numata K."/>
            <person name="Arakawa K."/>
        </authorList>
    </citation>
    <scope>NUCLEOTIDE SEQUENCE [LARGE SCALE GENOMIC DNA]</scope>
</reference>
<keyword evidence="2" id="KW-1185">Reference proteome</keyword>